<dbReference type="Gene3D" id="1.20.1440.50">
    <property type="entry name" value="Ta0600-like"/>
    <property type="match status" value="1"/>
</dbReference>
<proteinExistence type="predicted"/>
<evidence type="ECO:0000313" key="3">
    <source>
        <dbReference type="Proteomes" id="UP001628078"/>
    </source>
</evidence>
<dbReference type="InterPro" id="IPR023130">
    <property type="entry name" value="Ta0600-like_sf"/>
</dbReference>
<organism evidence="2 3">
    <name type="scientific">Furfurilactobacillus curtus</name>
    <dbReference type="NCBI Taxonomy" id="1746200"/>
    <lineage>
        <taxon>Bacteria</taxon>
        <taxon>Bacillati</taxon>
        <taxon>Bacillota</taxon>
        <taxon>Bacilli</taxon>
        <taxon>Lactobacillales</taxon>
        <taxon>Lactobacillaceae</taxon>
        <taxon>Furfurilactobacillus</taxon>
    </lineage>
</organism>
<reference evidence="2 3" key="1">
    <citation type="submission" date="2022-03" db="EMBL/GenBank/DDBJ databases">
        <title>Draft genome sequence of Furfurilactobacillus curtus JCM 31185.</title>
        <authorList>
            <person name="Suzuki S."/>
            <person name="Endo A."/>
            <person name="Kajikawa A."/>
        </authorList>
    </citation>
    <scope>NUCLEOTIDE SEQUENCE [LARGE SCALE GENOMIC DNA]</scope>
    <source>
        <strain evidence="2 3">JCM 31185</strain>
    </source>
</reference>
<accession>A0ABQ5JPE9</accession>
<name>A0ABQ5JPE9_9LACO</name>
<keyword evidence="1" id="KW-0079">Bacteriocin immunity</keyword>
<sequence length="179" mass="20152">MHKKRSPTPFISYVPDSLYWFSVKLTLAIKIAELTSIDVSSKVTCETVVFLIYTLGDIKLTKTDVSATKFDIQAICRDLYQVLDQRSSKNSQLLDILDVLQQVTKTVSDTSNPEALVNRLVNYIRIVASTGKLHFSGPAEKLMIQLSGIGQKAGLNGAYMADFSDKSYFYRPFEKYPQH</sequence>
<dbReference type="Pfam" id="PF08951">
    <property type="entry name" value="EntA_Immun"/>
    <property type="match status" value="1"/>
</dbReference>
<gene>
    <name evidence="2" type="ORF">JCM31185_16630</name>
</gene>
<dbReference type="EMBL" id="BQXO01000005">
    <property type="protein sequence ID" value="GKT06376.1"/>
    <property type="molecule type" value="Genomic_DNA"/>
</dbReference>
<evidence type="ECO:0000256" key="1">
    <source>
        <dbReference type="ARBA" id="ARBA00023025"/>
    </source>
</evidence>
<evidence type="ECO:0000313" key="2">
    <source>
        <dbReference type="EMBL" id="GKT06376.1"/>
    </source>
</evidence>
<protein>
    <submittedName>
        <fullName evidence="2">Uncharacterized protein</fullName>
    </submittedName>
</protein>
<dbReference type="Proteomes" id="UP001628078">
    <property type="component" value="Unassembled WGS sequence"/>
</dbReference>
<dbReference type="InterPro" id="IPR015046">
    <property type="entry name" value="LciA_Immunity-like"/>
</dbReference>
<keyword evidence="3" id="KW-1185">Reference proteome</keyword>
<comment type="caution">
    <text evidence="2">The sequence shown here is derived from an EMBL/GenBank/DDBJ whole genome shotgun (WGS) entry which is preliminary data.</text>
</comment>
<dbReference type="SUPFAM" id="SSF109797">
    <property type="entry name" value="Bacteriocin immunity protein-like"/>
    <property type="match status" value="1"/>
</dbReference>